<dbReference type="PANTHER" id="PTHR24567">
    <property type="entry name" value="CRP FAMILY TRANSCRIPTIONAL REGULATORY PROTEIN"/>
    <property type="match status" value="1"/>
</dbReference>
<evidence type="ECO:0000313" key="6">
    <source>
        <dbReference type="EMBL" id="OLS03720.1"/>
    </source>
</evidence>
<keyword evidence="1" id="KW-0805">Transcription regulation</keyword>
<dbReference type="PROSITE" id="PS51063">
    <property type="entry name" value="HTH_CRP_2"/>
    <property type="match status" value="1"/>
</dbReference>
<reference evidence="6 7" key="1">
    <citation type="submission" date="2016-02" db="EMBL/GenBank/DDBJ databases">
        <title>Genome sequence of Tissierella creatinophila DSM 6911.</title>
        <authorList>
            <person name="Poehlein A."/>
            <person name="Daniel R."/>
        </authorList>
    </citation>
    <scope>NUCLEOTIDE SEQUENCE [LARGE SCALE GENOMIC DNA]</scope>
    <source>
        <strain evidence="6 7">DSM 6911</strain>
    </source>
</reference>
<dbReference type="GO" id="GO:0003700">
    <property type="term" value="F:DNA-binding transcription factor activity"/>
    <property type="evidence" value="ECO:0007669"/>
    <property type="project" value="TreeGrafter"/>
</dbReference>
<dbReference type="EMBL" id="LTDM01000003">
    <property type="protein sequence ID" value="OLS03720.1"/>
    <property type="molecule type" value="Genomic_DNA"/>
</dbReference>
<dbReference type="Gene3D" id="1.10.10.10">
    <property type="entry name" value="Winged helix-like DNA-binding domain superfamily/Winged helix DNA-binding domain"/>
    <property type="match status" value="1"/>
</dbReference>
<dbReference type="InterPro" id="IPR000595">
    <property type="entry name" value="cNMP-bd_dom"/>
</dbReference>
<dbReference type="PANTHER" id="PTHR24567:SF28">
    <property type="entry name" value="LISTERIOLYSIN REGULATORY PROTEIN"/>
    <property type="match status" value="1"/>
</dbReference>
<dbReference type="SMART" id="SM00419">
    <property type="entry name" value="HTH_CRP"/>
    <property type="match status" value="1"/>
</dbReference>
<dbReference type="GO" id="GO:0005829">
    <property type="term" value="C:cytosol"/>
    <property type="evidence" value="ECO:0007669"/>
    <property type="project" value="TreeGrafter"/>
</dbReference>
<dbReference type="PROSITE" id="PS50042">
    <property type="entry name" value="CNMP_BINDING_3"/>
    <property type="match status" value="1"/>
</dbReference>
<organism evidence="6 7">
    <name type="scientific">Tissierella creatinophila DSM 6911</name>
    <dbReference type="NCBI Taxonomy" id="1123403"/>
    <lineage>
        <taxon>Bacteria</taxon>
        <taxon>Bacillati</taxon>
        <taxon>Bacillota</taxon>
        <taxon>Tissierellia</taxon>
        <taxon>Tissierellales</taxon>
        <taxon>Tissierellaceae</taxon>
        <taxon>Tissierella</taxon>
    </lineage>
</organism>
<dbReference type="Proteomes" id="UP000186112">
    <property type="component" value="Unassembled WGS sequence"/>
</dbReference>
<dbReference type="GO" id="GO:0003677">
    <property type="term" value="F:DNA binding"/>
    <property type="evidence" value="ECO:0007669"/>
    <property type="project" value="UniProtKB-KW"/>
</dbReference>
<proteinExistence type="predicted"/>
<keyword evidence="7" id="KW-1185">Reference proteome</keyword>
<sequence length="226" mass="25507">MSCTCNSNEEKSCIEKVPIFSNLDKSEMNEVSSIISHREFKKNELIYMAGEKSGNLYVINSGKVKITRISSSGKEQVIRILESGEFMGELSIFKSSPLMDNAEALDDTKMCIIAEKDLKDLLKKYPLISFKIMEELSERLERAESLIENINLSSVEKRLADILLELAGEDGKLDLKMSKKDLASQIGMSSETLSRKLSTFQELGIIKLIGQRKINILNRYALEKIQ</sequence>
<dbReference type="RefSeq" id="WP_075724284.1">
    <property type="nucleotide sequence ID" value="NZ_LTDM01000003.1"/>
</dbReference>
<feature type="domain" description="Cyclic nucleotide-binding" evidence="4">
    <location>
        <begin position="19"/>
        <end position="139"/>
    </location>
</feature>
<dbReference type="AlphaFoldDB" id="A0A1U7M901"/>
<dbReference type="PRINTS" id="PR00034">
    <property type="entry name" value="HTHCRP"/>
</dbReference>
<evidence type="ECO:0000259" key="5">
    <source>
        <dbReference type="PROSITE" id="PS51063"/>
    </source>
</evidence>
<dbReference type="Pfam" id="PF00027">
    <property type="entry name" value="cNMP_binding"/>
    <property type="match status" value="1"/>
</dbReference>
<dbReference type="InterPro" id="IPR050397">
    <property type="entry name" value="Env_Response_Regulators"/>
</dbReference>
<dbReference type="OrthoDB" id="9798104at2"/>
<evidence type="ECO:0000313" key="7">
    <source>
        <dbReference type="Proteomes" id="UP000186112"/>
    </source>
</evidence>
<feature type="domain" description="HTH crp-type" evidence="5">
    <location>
        <begin position="153"/>
        <end position="220"/>
    </location>
</feature>
<dbReference type="Gene3D" id="2.60.120.10">
    <property type="entry name" value="Jelly Rolls"/>
    <property type="match status" value="1"/>
</dbReference>
<evidence type="ECO:0000256" key="1">
    <source>
        <dbReference type="ARBA" id="ARBA00023015"/>
    </source>
</evidence>
<keyword evidence="6" id="KW-0675">Receptor</keyword>
<evidence type="ECO:0000256" key="3">
    <source>
        <dbReference type="ARBA" id="ARBA00023163"/>
    </source>
</evidence>
<dbReference type="InterPro" id="IPR012318">
    <property type="entry name" value="HTH_CRP"/>
</dbReference>
<dbReference type="InterPro" id="IPR036390">
    <property type="entry name" value="WH_DNA-bd_sf"/>
</dbReference>
<gene>
    <name evidence="6" type="primary">crp_1</name>
    <name evidence="6" type="ORF">TICRE_02330</name>
</gene>
<comment type="caution">
    <text evidence="6">The sequence shown here is derived from an EMBL/GenBank/DDBJ whole genome shotgun (WGS) entry which is preliminary data.</text>
</comment>
<dbReference type="InterPro" id="IPR014710">
    <property type="entry name" value="RmlC-like_jellyroll"/>
</dbReference>
<keyword evidence="3" id="KW-0804">Transcription</keyword>
<evidence type="ECO:0000259" key="4">
    <source>
        <dbReference type="PROSITE" id="PS50042"/>
    </source>
</evidence>
<dbReference type="InterPro" id="IPR018490">
    <property type="entry name" value="cNMP-bd_dom_sf"/>
</dbReference>
<keyword evidence="2" id="KW-0238">DNA-binding</keyword>
<name>A0A1U7M901_TISCR</name>
<protein>
    <submittedName>
        <fullName evidence="6">cAMP receptor protein</fullName>
    </submittedName>
</protein>
<dbReference type="CDD" id="cd00038">
    <property type="entry name" value="CAP_ED"/>
    <property type="match status" value="1"/>
</dbReference>
<dbReference type="InterPro" id="IPR036388">
    <property type="entry name" value="WH-like_DNA-bd_sf"/>
</dbReference>
<dbReference type="SUPFAM" id="SSF51206">
    <property type="entry name" value="cAMP-binding domain-like"/>
    <property type="match status" value="1"/>
</dbReference>
<dbReference type="SUPFAM" id="SSF46785">
    <property type="entry name" value="Winged helix' DNA-binding domain"/>
    <property type="match status" value="1"/>
</dbReference>
<accession>A0A1U7M901</accession>
<evidence type="ECO:0000256" key="2">
    <source>
        <dbReference type="ARBA" id="ARBA00023125"/>
    </source>
</evidence>
<dbReference type="Pfam" id="PF13545">
    <property type="entry name" value="HTH_Crp_2"/>
    <property type="match status" value="1"/>
</dbReference>
<dbReference type="SMART" id="SM00100">
    <property type="entry name" value="cNMP"/>
    <property type="match status" value="1"/>
</dbReference>